<accession>A0ABW5HZ76</accession>
<gene>
    <name evidence="2" type="ORF">ACFSUT_18690</name>
</gene>
<feature type="compositionally biased region" description="Low complexity" evidence="1">
    <location>
        <begin position="19"/>
        <end position="46"/>
    </location>
</feature>
<name>A0ABW5HZ76_9PSEU</name>
<dbReference type="EMBL" id="JBHUKQ010000011">
    <property type="protein sequence ID" value="MFD2482324.1"/>
    <property type="molecule type" value="Genomic_DNA"/>
</dbReference>
<protein>
    <submittedName>
        <fullName evidence="2">Uncharacterized protein</fullName>
    </submittedName>
</protein>
<sequence>MNAAEMDLFGRISRGWAMGERSGAGRAEGAESGPANENAPAEPEPGYEIPIGMPVPAAEMERLKAAARRHRDREEEADAPARAGDEAAEEEGDHRDA</sequence>
<evidence type="ECO:0000313" key="3">
    <source>
        <dbReference type="Proteomes" id="UP001597542"/>
    </source>
</evidence>
<dbReference type="RefSeq" id="WP_344264570.1">
    <property type="nucleotide sequence ID" value="NZ_BAAAHV010000002.1"/>
</dbReference>
<feature type="region of interest" description="Disordered" evidence="1">
    <location>
        <begin position="15"/>
        <end position="97"/>
    </location>
</feature>
<reference evidence="3" key="1">
    <citation type="journal article" date="2019" name="Int. J. Syst. Evol. Microbiol.">
        <title>The Global Catalogue of Microorganisms (GCM) 10K type strain sequencing project: providing services to taxonomists for standard genome sequencing and annotation.</title>
        <authorList>
            <consortium name="The Broad Institute Genomics Platform"/>
            <consortium name="The Broad Institute Genome Sequencing Center for Infectious Disease"/>
            <person name="Wu L."/>
            <person name="Ma J."/>
        </authorList>
    </citation>
    <scope>NUCLEOTIDE SEQUENCE [LARGE SCALE GENOMIC DNA]</scope>
    <source>
        <strain evidence="3">CGMCC 4.7638</strain>
    </source>
</reference>
<evidence type="ECO:0000313" key="2">
    <source>
        <dbReference type="EMBL" id="MFD2482324.1"/>
    </source>
</evidence>
<proteinExistence type="predicted"/>
<evidence type="ECO:0000256" key="1">
    <source>
        <dbReference type="SAM" id="MobiDB-lite"/>
    </source>
</evidence>
<organism evidence="2 3">
    <name type="scientific">Amycolatopsis albidoflavus</name>
    <dbReference type="NCBI Taxonomy" id="102226"/>
    <lineage>
        <taxon>Bacteria</taxon>
        <taxon>Bacillati</taxon>
        <taxon>Actinomycetota</taxon>
        <taxon>Actinomycetes</taxon>
        <taxon>Pseudonocardiales</taxon>
        <taxon>Pseudonocardiaceae</taxon>
        <taxon>Amycolatopsis</taxon>
    </lineage>
</organism>
<comment type="caution">
    <text evidence="2">The sequence shown here is derived from an EMBL/GenBank/DDBJ whole genome shotgun (WGS) entry which is preliminary data.</text>
</comment>
<keyword evidence="3" id="KW-1185">Reference proteome</keyword>
<dbReference type="Proteomes" id="UP001597542">
    <property type="component" value="Unassembled WGS sequence"/>
</dbReference>